<accession>C0EIX1</accession>
<name>C0EIX1_9FIRM</name>
<dbReference type="Gene3D" id="1.10.10.60">
    <property type="entry name" value="Homeodomain-like"/>
    <property type="match status" value="2"/>
</dbReference>
<dbReference type="EMBL" id="ACEC01000131">
    <property type="protein sequence ID" value="EEG28577.1"/>
    <property type="molecule type" value="Genomic_DNA"/>
</dbReference>
<dbReference type="SUPFAM" id="SSF46689">
    <property type="entry name" value="Homeodomain-like"/>
    <property type="match status" value="1"/>
</dbReference>
<dbReference type="Gene3D" id="2.60.120.10">
    <property type="entry name" value="Jelly Rolls"/>
    <property type="match status" value="1"/>
</dbReference>
<evidence type="ECO:0000256" key="3">
    <source>
        <dbReference type="ARBA" id="ARBA00023163"/>
    </source>
</evidence>
<keyword evidence="6" id="KW-1185">Reference proteome</keyword>
<dbReference type="InterPro" id="IPR009057">
    <property type="entry name" value="Homeodomain-like_sf"/>
</dbReference>
<dbReference type="InterPro" id="IPR014710">
    <property type="entry name" value="RmlC-like_jellyroll"/>
</dbReference>
<dbReference type="Pfam" id="PF07883">
    <property type="entry name" value="Cupin_2"/>
    <property type="match status" value="1"/>
</dbReference>
<dbReference type="eggNOG" id="COG2207">
    <property type="taxonomic scope" value="Bacteria"/>
</dbReference>
<dbReference type="eggNOG" id="COG1917">
    <property type="taxonomic scope" value="Bacteria"/>
</dbReference>
<dbReference type="SMART" id="SM00342">
    <property type="entry name" value="HTH_ARAC"/>
    <property type="match status" value="1"/>
</dbReference>
<dbReference type="PANTHER" id="PTHR43280">
    <property type="entry name" value="ARAC-FAMILY TRANSCRIPTIONAL REGULATOR"/>
    <property type="match status" value="1"/>
</dbReference>
<dbReference type="PANTHER" id="PTHR43280:SF2">
    <property type="entry name" value="HTH-TYPE TRANSCRIPTIONAL REGULATOR EXSA"/>
    <property type="match status" value="1"/>
</dbReference>
<evidence type="ECO:0000256" key="2">
    <source>
        <dbReference type="ARBA" id="ARBA00023125"/>
    </source>
</evidence>
<dbReference type="InterPro" id="IPR011051">
    <property type="entry name" value="RmlC_Cupin_sf"/>
</dbReference>
<protein>
    <submittedName>
        <fullName evidence="5">Transcriptional regulator, AraC family</fullName>
    </submittedName>
</protein>
<dbReference type="HOGENOM" id="CLU_000445_88_0_9"/>
<dbReference type="Proteomes" id="UP000003340">
    <property type="component" value="Unassembled WGS sequence"/>
</dbReference>
<dbReference type="GO" id="GO:0043565">
    <property type="term" value="F:sequence-specific DNA binding"/>
    <property type="evidence" value="ECO:0007669"/>
    <property type="project" value="InterPro"/>
</dbReference>
<gene>
    <name evidence="5" type="ORF">CLOSTMETH_03817</name>
</gene>
<organism evidence="5 6">
    <name type="scientific">[Clostridium] methylpentosum DSM 5476</name>
    <dbReference type="NCBI Taxonomy" id="537013"/>
    <lineage>
        <taxon>Bacteria</taxon>
        <taxon>Bacillati</taxon>
        <taxon>Bacillota</taxon>
        <taxon>Clostridia</taxon>
        <taxon>Eubacteriales</taxon>
        <taxon>Oscillospiraceae</taxon>
        <taxon>Oscillospiraceae incertae sedis</taxon>
    </lineage>
</organism>
<keyword evidence="1" id="KW-0805">Transcription regulation</keyword>
<dbReference type="InterPro" id="IPR018060">
    <property type="entry name" value="HTH_AraC"/>
</dbReference>
<dbReference type="Pfam" id="PF12833">
    <property type="entry name" value="HTH_18"/>
    <property type="match status" value="1"/>
</dbReference>
<keyword evidence="2" id="KW-0238">DNA-binding</keyword>
<sequence length="359" mass="41709">MFSLYDQQKGKVDRIVRHEFETAQQLREHLLWQNIRLEKLSKELLEAWAKQVDLSCPVFNDTAFIRPDSSIGIFMDYRKNKFALGMQREGEDGAPLHRHNYFEMFYVYQGHCYSTIEGVEREFRAGDLCLYSLQAKHFCLLPSDDDVVFDFIIRRSAIDDAMLQMLSNSDVFSKFFIDSIRGEGRKTSMTFQVRGDNEISFYLLKMIITYFENPDGGGNLMRSLLACLFQELAGQYRQQADEQSSREQNGLSISNVIQYIEQNYQSATLQQTAQHFYYSPRGLSNYLQKYTGKKFSQIVQEIRLKKACNLLKDPNIPLDSIPAIVGYSDRHYLDKLFRQSYGVSLSKFRKGIASNLSEL</sequence>
<reference evidence="5 6" key="1">
    <citation type="submission" date="2009-01" db="EMBL/GenBank/DDBJ databases">
        <authorList>
            <person name="Fulton L."/>
            <person name="Clifton S."/>
            <person name="Fulton B."/>
            <person name="Xu J."/>
            <person name="Minx P."/>
            <person name="Pepin K.H."/>
            <person name="Johnson M."/>
            <person name="Bhonagiri V."/>
            <person name="Nash W.E."/>
            <person name="Mardis E.R."/>
            <person name="Wilson R.K."/>
        </authorList>
    </citation>
    <scope>NUCLEOTIDE SEQUENCE [LARGE SCALE GENOMIC DNA]</scope>
    <source>
        <strain evidence="5 6">DSM 5476</strain>
    </source>
</reference>
<dbReference type="GO" id="GO:0003700">
    <property type="term" value="F:DNA-binding transcription factor activity"/>
    <property type="evidence" value="ECO:0007669"/>
    <property type="project" value="InterPro"/>
</dbReference>
<dbReference type="InterPro" id="IPR013096">
    <property type="entry name" value="Cupin_2"/>
</dbReference>
<evidence type="ECO:0000313" key="5">
    <source>
        <dbReference type="EMBL" id="EEG28577.1"/>
    </source>
</evidence>
<proteinExistence type="predicted"/>
<dbReference type="AlphaFoldDB" id="C0EIX1"/>
<feature type="domain" description="HTH araC/xylS-type" evidence="4">
    <location>
        <begin position="254"/>
        <end position="351"/>
    </location>
</feature>
<comment type="caution">
    <text evidence="5">The sequence shown here is derived from an EMBL/GenBank/DDBJ whole genome shotgun (WGS) entry which is preliminary data.</text>
</comment>
<evidence type="ECO:0000313" key="6">
    <source>
        <dbReference type="Proteomes" id="UP000003340"/>
    </source>
</evidence>
<evidence type="ECO:0000256" key="1">
    <source>
        <dbReference type="ARBA" id="ARBA00023015"/>
    </source>
</evidence>
<evidence type="ECO:0000259" key="4">
    <source>
        <dbReference type="PROSITE" id="PS01124"/>
    </source>
</evidence>
<dbReference type="PROSITE" id="PS01124">
    <property type="entry name" value="HTH_ARAC_FAMILY_2"/>
    <property type="match status" value="1"/>
</dbReference>
<dbReference type="STRING" id="537013.CLOSTMETH_03817"/>
<dbReference type="SUPFAM" id="SSF51182">
    <property type="entry name" value="RmlC-like cupins"/>
    <property type="match status" value="1"/>
</dbReference>
<keyword evidence="3" id="KW-0804">Transcription</keyword>
<reference evidence="5 6" key="2">
    <citation type="submission" date="2009-02" db="EMBL/GenBank/DDBJ databases">
        <title>Draft genome sequence of Clostridium methylpentosum (DSM 5476).</title>
        <authorList>
            <person name="Sudarsanam P."/>
            <person name="Ley R."/>
            <person name="Guruge J."/>
            <person name="Turnbaugh P.J."/>
            <person name="Mahowald M."/>
            <person name="Liep D."/>
            <person name="Gordon J."/>
        </authorList>
    </citation>
    <scope>NUCLEOTIDE SEQUENCE [LARGE SCALE GENOMIC DNA]</scope>
    <source>
        <strain evidence="5 6">DSM 5476</strain>
    </source>
</reference>